<comment type="cofactor">
    <cofactor evidence="1">
        <name>FAD</name>
        <dbReference type="ChEBI" id="CHEBI:57692"/>
    </cofactor>
</comment>
<dbReference type="Gene3D" id="3.30.560.10">
    <property type="entry name" value="Glucose Oxidase, domain 3"/>
    <property type="match status" value="1"/>
</dbReference>
<comment type="caution">
    <text evidence="9">The sequence shown here is derived from an EMBL/GenBank/DDBJ whole genome shotgun (WGS) entry which is preliminary data.</text>
</comment>
<accession>A0ABP6KMJ3</accession>
<evidence type="ECO:0000256" key="6">
    <source>
        <dbReference type="SAM" id="MobiDB-lite"/>
    </source>
</evidence>
<dbReference type="InterPro" id="IPR012132">
    <property type="entry name" value="GMC_OxRdtase"/>
</dbReference>
<dbReference type="PROSITE" id="PS00623">
    <property type="entry name" value="GMC_OXRED_1"/>
    <property type="match status" value="1"/>
</dbReference>
<sequence length="569" mass="60084">MSVNDGAGHGGRGGGEYDYVVVGAGSAGCVLAARLSEDPGTTVALVEAGGSDRMLAVRMPAGFARLFKTEHDWNFTTTRQDGLSGRELYWPRGRMLGGSSSMNAQMWVRGHRADYDGWGVPGWSYEEVLPYFRRAERRSGSNHGGVYGTGGPVHVSELRSPNPATALFLRACEELGIARLDELNGPSNEGCSPTPVTQHRGRRCSSADAYLAPAMRRPNLTVLTSSHVRRILIEDGRAVGVEYTAGPGRGGRRGGRRGHDARDGSGSGAVESTGGADGGAVTVLRARREVLLSAGAIGSPHLLMLSGVGPADELRAAGVEPVHELPGVGDGLQDHLASGIFLHCPRPITLAGAETAGNLLRFLAGGRGMLTSNVGEAVAFIRTSPEEPAPDIELIFAPGPFIDHGLTPPPGHGLTIASVLLRPESRGRVRLDGRDVVIDPRYLTAEADVRRLVAGLVKARELFATEALRPLAGPPMAPYWGARTEEELARWVRERSETLYHPVGTCRMGEDPGSVVDPGLRVRGIAGLRVVDASVMPVINRGHTHAPTVMIAERAADLIAAPAGRVPGP</sequence>
<gene>
    <name evidence="9" type="ORF">GCM10017559_36360</name>
</gene>
<reference evidence="10" key="1">
    <citation type="journal article" date="2019" name="Int. J. Syst. Evol. Microbiol.">
        <title>The Global Catalogue of Microorganisms (GCM) 10K type strain sequencing project: providing services to taxonomists for standard genome sequencing and annotation.</title>
        <authorList>
            <consortium name="The Broad Institute Genomics Platform"/>
            <consortium name="The Broad Institute Genome Sequencing Center for Infectious Disease"/>
            <person name="Wu L."/>
            <person name="Ma J."/>
        </authorList>
    </citation>
    <scope>NUCLEOTIDE SEQUENCE [LARGE SCALE GENOMIC DNA]</scope>
    <source>
        <strain evidence="10">JCM 3106</strain>
    </source>
</reference>
<evidence type="ECO:0000313" key="9">
    <source>
        <dbReference type="EMBL" id="GAA3010515.1"/>
    </source>
</evidence>
<name>A0ABP6KMJ3_9ACTN</name>
<proteinExistence type="inferred from homology"/>
<dbReference type="Pfam" id="PF05199">
    <property type="entry name" value="GMC_oxred_C"/>
    <property type="match status" value="1"/>
</dbReference>
<protein>
    <submittedName>
        <fullName evidence="9">GMC family oxidoreductase N-terminal domain-containing protein</fullName>
    </submittedName>
</protein>
<evidence type="ECO:0000256" key="5">
    <source>
        <dbReference type="RuleBase" id="RU003968"/>
    </source>
</evidence>
<feature type="domain" description="Glucose-methanol-choline oxidoreductase N-terminal" evidence="8">
    <location>
        <begin position="295"/>
        <end position="309"/>
    </location>
</feature>
<evidence type="ECO:0000256" key="2">
    <source>
        <dbReference type="ARBA" id="ARBA00010790"/>
    </source>
</evidence>
<dbReference type="InterPro" id="IPR036188">
    <property type="entry name" value="FAD/NAD-bd_sf"/>
</dbReference>
<evidence type="ECO:0000256" key="4">
    <source>
        <dbReference type="ARBA" id="ARBA00022827"/>
    </source>
</evidence>
<keyword evidence="10" id="KW-1185">Reference proteome</keyword>
<dbReference type="Pfam" id="PF00732">
    <property type="entry name" value="GMC_oxred_N"/>
    <property type="match status" value="2"/>
</dbReference>
<dbReference type="InterPro" id="IPR007867">
    <property type="entry name" value="GMC_OxRtase_C"/>
</dbReference>
<dbReference type="PANTHER" id="PTHR11552:SF147">
    <property type="entry name" value="CHOLINE DEHYDROGENASE, MITOCHONDRIAL"/>
    <property type="match status" value="1"/>
</dbReference>
<evidence type="ECO:0000259" key="7">
    <source>
        <dbReference type="PROSITE" id="PS00623"/>
    </source>
</evidence>
<evidence type="ECO:0000259" key="8">
    <source>
        <dbReference type="PROSITE" id="PS00624"/>
    </source>
</evidence>
<dbReference type="Gene3D" id="3.50.50.60">
    <property type="entry name" value="FAD/NAD(P)-binding domain"/>
    <property type="match status" value="1"/>
</dbReference>
<dbReference type="SUPFAM" id="SSF51905">
    <property type="entry name" value="FAD/NAD(P)-binding domain"/>
    <property type="match status" value="1"/>
</dbReference>
<feature type="domain" description="Glucose-methanol-choline oxidoreductase N-terminal" evidence="7">
    <location>
        <begin position="93"/>
        <end position="116"/>
    </location>
</feature>
<evidence type="ECO:0000313" key="10">
    <source>
        <dbReference type="Proteomes" id="UP001499930"/>
    </source>
</evidence>
<dbReference type="PIRSF" id="PIRSF000137">
    <property type="entry name" value="Alcohol_oxidase"/>
    <property type="match status" value="1"/>
</dbReference>
<organism evidence="9 10">
    <name type="scientific">Streptosporangium longisporum</name>
    <dbReference type="NCBI Taxonomy" id="46187"/>
    <lineage>
        <taxon>Bacteria</taxon>
        <taxon>Bacillati</taxon>
        <taxon>Actinomycetota</taxon>
        <taxon>Actinomycetes</taxon>
        <taxon>Streptosporangiales</taxon>
        <taxon>Streptosporangiaceae</taxon>
        <taxon>Streptosporangium</taxon>
    </lineage>
</organism>
<keyword evidence="3 5" id="KW-0285">Flavoprotein</keyword>
<dbReference type="InterPro" id="IPR000172">
    <property type="entry name" value="GMC_OxRdtase_N"/>
</dbReference>
<dbReference type="SUPFAM" id="SSF54373">
    <property type="entry name" value="FAD-linked reductases, C-terminal domain"/>
    <property type="match status" value="1"/>
</dbReference>
<evidence type="ECO:0000256" key="3">
    <source>
        <dbReference type="ARBA" id="ARBA00022630"/>
    </source>
</evidence>
<dbReference type="PROSITE" id="PS00624">
    <property type="entry name" value="GMC_OXRED_2"/>
    <property type="match status" value="1"/>
</dbReference>
<dbReference type="PANTHER" id="PTHR11552">
    <property type="entry name" value="GLUCOSE-METHANOL-CHOLINE GMC OXIDOREDUCTASE"/>
    <property type="match status" value="1"/>
</dbReference>
<comment type="similarity">
    <text evidence="2 5">Belongs to the GMC oxidoreductase family.</text>
</comment>
<feature type="region of interest" description="Disordered" evidence="6">
    <location>
        <begin position="243"/>
        <end position="277"/>
    </location>
</feature>
<dbReference type="Proteomes" id="UP001499930">
    <property type="component" value="Unassembled WGS sequence"/>
</dbReference>
<evidence type="ECO:0000256" key="1">
    <source>
        <dbReference type="ARBA" id="ARBA00001974"/>
    </source>
</evidence>
<keyword evidence="4 5" id="KW-0274">FAD</keyword>
<dbReference type="RefSeq" id="WP_344896292.1">
    <property type="nucleotide sequence ID" value="NZ_BAAAWD010000008.1"/>
</dbReference>
<dbReference type="EMBL" id="BAAAWD010000008">
    <property type="protein sequence ID" value="GAA3010515.1"/>
    <property type="molecule type" value="Genomic_DNA"/>
</dbReference>